<evidence type="ECO:0000256" key="6">
    <source>
        <dbReference type="ARBA" id="ARBA00058938"/>
    </source>
</evidence>
<feature type="domain" description="HTH iclR-type" evidence="9">
    <location>
        <begin position="39"/>
        <end position="101"/>
    </location>
</feature>
<dbReference type="InterPro" id="IPR036390">
    <property type="entry name" value="WH_DNA-bd_sf"/>
</dbReference>
<dbReference type="PROSITE" id="PS51077">
    <property type="entry name" value="HTH_ICLR"/>
    <property type="match status" value="1"/>
</dbReference>
<comment type="caution">
    <text evidence="11">The sequence shown here is derived from an EMBL/GenBank/DDBJ whole genome shotgun (WGS) entry which is preliminary data.</text>
</comment>
<dbReference type="FunFam" id="1.10.10.10:FF:000056">
    <property type="entry name" value="IclR family transcriptional regulator"/>
    <property type="match status" value="1"/>
</dbReference>
<dbReference type="EMBL" id="RBAL01000002">
    <property type="protein sequence ID" value="RKN45877.1"/>
    <property type="molecule type" value="Genomic_DNA"/>
</dbReference>
<keyword evidence="12" id="KW-1185">Reference proteome</keyword>
<dbReference type="Pfam" id="PF01614">
    <property type="entry name" value="IclR_C"/>
    <property type="match status" value="1"/>
</dbReference>
<reference evidence="11 12" key="1">
    <citation type="journal article" date="2014" name="Int. J. Syst. Evol. Microbiol.">
        <title>Streptomyces hoynatensis sp. nov., isolated from deep marine sediment.</title>
        <authorList>
            <person name="Veyisoglu A."/>
            <person name="Sahin N."/>
        </authorList>
    </citation>
    <scope>NUCLEOTIDE SEQUENCE [LARGE SCALE GENOMIC DNA]</scope>
    <source>
        <strain evidence="11 12">KCTC 29097</strain>
    </source>
</reference>
<keyword evidence="1" id="KW-0319">Glycerol metabolism</keyword>
<comment type="function">
    <text evidence="6">May be an activator protein for the gylABX operon.</text>
</comment>
<dbReference type="AlphaFoldDB" id="A0A3A9ZF42"/>
<dbReference type="Gene3D" id="3.30.450.40">
    <property type="match status" value="1"/>
</dbReference>
<dbReference type="PROSITE" id="PS51078">
    <property type="entry name" value="ICLR_ED"/>
    <property type="match status" value="1"/>
</dbReference>
<evidence type="ECO:0000313" key="12">
    <source>
        <dbReference type="Proteomes" id="UP000272474"/>
    </source>
</evidence>
<dbReference type="GO" id="GO:0045892">
    <property type="term" value="P:negative regulation of DNA-templated transcription"/>
    <property type="evidence" value="ECO:0007669"/>
    <property type="project" value="TreeGrafter"/>
</dbReference>
<evidence type="ECO:0000259" key="10">
    <source>
        <dbReference type="PROSITE" id="PS51078"/>
    </source>
</evidence>
<dbReference type="SUPFAM" id="SSF46785">
    <property type="entry name" value="Winged helix' DNA-binding domain"/>
    <property type="match status" value="1"/>
</dbReference>
<proteinExistence type="predicted"/>
<evidence type="ECO:0000256" key="8">
    <source>
        <dbReference type="SAM" id="MobiDB-lite"/>
    </source>
</evidence>
<dbReference type="GO" id="GO:0006071">
    <property type="term" value="P:glycerol metabolic process"/>
    <property type="evidence" value="ECO:0007669"/>
    <property type="project" value="UniProtKB-KW"/>
</dbReference>
<sequence length="295" mass="30519">MRRGMWGAERGAPAGGVKLSGVTASADEAVPTSDRPSGVQSIDRAVAILTAFSRARPVLGISELARHTDLTRGTTHRLVSALAAHGMLAQVPGSTAYSLGPRLLGLAEAARDQLSLDVQAPPVMTWLRDRTGETVGLHILDALPSRRTIAQVESLQPLRRTYTDLGASRPPHQGAPGKLLLAHAPGRVAAEVVAALGRAEPAAAEELAAELDRVRAEGYAISLEERVRGVVALAVPVRDHKGEVAAALSVSVPAVRAGRPELVAMAPLAQEAAARLSSRLGHEPGDAGGVADGAD</sequence>
<dbReference type="PANTHER" id="PTHR30136:SF39">
    <property type="entry name" value="TRANSCRIPTIONAL REGULATORY PROTEIN"/>
    <property type="match status" value="1"/>
</dbReference>
<evidence type="ECO:0000313" key="11">
    <source>
        <dbReference type="EMBL" id="RKN45877.1"/>
    </source>
</evidence>
<feature type="domain" description="IclR-ED" evidence="10">
    <location>
        <begin position="102"/>
        <end position="282"/>
    </location>
</feature>
<dbReference type="InterPro" id="IPR005471">
    <property type="entry name" value="Tscrpt_reg_IclR_N"/>
</dbReference>
<keyword evidence="3" id="KW-0238">DNA-binding</keyword>
<dbReference type="GO" id="GO:0003700">
    <property type="term" value="F:DNA-binding transcription factor activity"/>
    <property type="evidence" value="ECO:0007669"/>
    <property type="project" value="TreeGrafter"/>
</dbReference>
<dbReference type="SUPFAM" id="SSF55781">
    <property type="entry name" value="GAF domain-like"/>
    <property type="match status" value="1"/>
</dbReference>
<evidence type="ECO:0000256" key="2">
    <source>
        <dbReference type="ARBA" id="ARBA00023015"/>
    </source>
</evidence>
<evidence type="ECO:0000256" key="1">
    <source>
        <dbReference type="ARBA" id="ARBA00022798"/>
    </source>
</evidence>
<evidence type="ECO:0000256" key="4">
    <source>
        <dbReference type="ARBA" id="ARBA00023159"/>
    </source>
</evidence>
<evidence type="ECO:0000256" key="7">
    <source>
        <dbReference type="ARBA" id="ARBA00070406"/>
    </source>
</evidence>
<dbReference type="Proteomes" id="UP000272474">
    <property type="component" value="Unassembled WGS sequence"/>
</dbReference>
<evidence type="ECO:0000256" key="5">
    <source>
        <dbReference type="ARBA" id="ARBA00023163"/>
    </source>
</evidence>
<accession>A0A3A9ZF42</accession>
<protein>
    <recommendedName>
        <fullName evidence="7">Glycerol operon regulatory protein</fullName>
    </recommendedName>
</protein>
<gene>
    <name evidence="11" type="ORF">D7294_05430</name>
</gene>
<evidence type="ECO:0000256" key="3">
    <source>
        <dbReference type="ARBA" id="ARBA00023125"/>
    </source>
</evidence>
<dbReference type="InterPro" id="IPR029016">
    <property type="entry name" value="GAF-like_dom_sf"/>
</dbReference>
<dbReference type="Pfam" id="PF09339">
    <property type="entry name" value="HTH_IclR"/>
    <property type="match status" value="1"/>
</dbReference>
<evidence type="ECO:0000259" key="9">
    <source>
        <dbReference type="PROSITE" id="PS51077"/>
    </source>
</evidence>
<dbReference type="InterPro" id="IPR014757">
    <property type="entry name" value="Tscrpt_reg_IclR_C"/>
</dbReference>
<dbReference type="InterPro" id="IPR036388">
    <property type="entry name" value="WH-like_DNA-bd_sf"/>
</dbReference>
<dbReference type="SMART" id="SM00346">
    <property type="entry name" value="HTH_ICLR"/>
    <property type="match status" value="1"/>
</dbReference>
<dbReference type="GO" id="GO:0003677">
    <property type="term" value="F:DNA binding"/>
    <property type="evidence" value="ECO:0007669"/>
    <property type="project" value="UniProtKB-KW"/>
</dbReference>
<name>A0A3A9ZF42_9ACTN</name>
<dbReference type="InterPro" id="IPR050707">
    <property type="entry name" value="HTH_MetabolicPath_Reg"/>
</dbReference>
<keyword evidence="2" id="KW-0805">Transcription regulation</keyword>
<dbReference type="PANTHER" id="PTHR30136">
    <property type="entry name" value="HELIX-TURN-HELIX TRANSCRIPTIONAL REGULATOR, ICLR FAMILY"/>
    <property type="match status" value="1"/>
</dbReference>
<feature type="region of interest" description="Disordered" evidence="8">
    <location>
        <begin position="17"/>
        <end position="38"/>
    </location>
</feature>
<dbReference type="Gene3D" id="1.10.10.10">
    <property type="entry name" value="Winged helix-like DNA-binding domain superfamily/Winged helix DNA-binding domain"/>
    <property type="match status" value="1"/>
</dbReference>
<keyword evidence="5" id="KW-0804">Transcription</keyword>
<keyword evidence="4" id="KW-0010">Activator</keyword>
<organism evidence="11 12">
    <name type="scientific">Streptomyces hoynatensis</name>
    <dbReference type="NCBI Taxonomy" id="1141874"/>
    <lineage>
        <taxon>Bacteria</taxon>
        <taxon>Bacillati</taxon>
        <taxon>Actinomycetota</taxon>
        <taxon>Actinomycetes</taxon>
        <taxon>Kitasatosporales</taxon>
        <taxon>Streptomycetaceae</taxon>
        <taxon>Streptomyces</taxon>
    </lineage>
</organism>